<reference evidence="4 5" key="1">
    <citation type="submission" date="2019-09" db="EMBL/GenBank/DDBJ databases">
        <title>Wenzhouxiangella sp. Genome sequencing and assembly.</title>
        <authorList>
            <person name="Zhang R."/>
        </authorList>
    </citation>
    <scope>NUCLEOTIDE SEQUENCE [LARGE SCALE GENOMIC DNA]</scope>
    <source>
        <strain evidence="4 5">W260</strain>
    </source>
</reference>
<evidence type="ECO:0000259" key="3">
    <source>
        <dbReference type="Pfam" id="PF04784"/>
    </source>
</evidence>
<feature type="signal peptide" evidence="2">
    <location>
        <begin position="1"/>
        <end position="22"/>
    </location>
</feature>
<proteinExistence type="predicted"/>
<keyword evidence="2" id="KW-0732">Signal</keyword>
<evidence type="ECO:0000256" key="1">
    <source>
        <dbReference type="SAM" id="MobiDB-lite"/>
    </source>
</evidence>
<comment type="caution">
    <text evidence="4">The sequence shown here is derived from an EMBL/GenBank/DDBJ whole genome shotgun (WGS) entry which is preliminary data.</text>
</comment>
<gene>
    <name evidence="4" type="ORF">F3N42_13440</name>
</gene>
<dbReference type="InterPro" id="IPR006869">
    <property type="entry name" value="DUF547"/>
</dbReference>
<dbReference type="AlphaFoldDB" id="A0A5N0TA18"/>
<protein>
    <submittedName>
        <fullName evidence="4">DUF547 domain-containing protein</fullName>
    </submittedName>
</protein>
<name>A0A5N0TA18_9GAMM</name>
<organism evidence="4 5">
    <name type="scientific">Marinihelvus fidelis</name>
    <dbReference type="NCBI Taxonomy" id="2613842"/>
    <lineage>
        <taxon>Bacteria</taxon>
        <taxon>Pseudomonadati</taxon>
        <taxon>Pseudomonadota</taxon>
        <taxon>Gammaproteobacteria</taxon>
        <taxon>Chromatiales</taxon>
        <taxon>Wenzhouxiangellaceae</taxon>
        <taxon>Marinihelvus</taxon>
    </lineage>
</organism>
<sequence>MINTPVRLLVLSSLLASGAALAAQSTPVPEIFQREDPTSNFTIHYQDVDVVLKTMVVDVGRSTREKAQEQRAQTGTRMTTKVKVDTANEGNRFFFEEFEDNDRYKAILTNVRESLEAVPEQVPLGAFNRNEQLAYWLNLYNITVIEQLVGMYPERNLKKELTGRKSFLDQKVITVAGHELSLNDIQHGILATNYPDDPMVMYGLYQGIIGGPNIRKGAYYGATVRRQLQDNAEEFINSNRGTQASDREFEVSSYYGRNQQYFPDFDADLKQHLLRFIEGPERTALQSATRLDPDIDDWTITDLYGTMKSKGGSFATSKAAMLDSVTTQQPGNEGGGGGPAFAQNEGNMMSASYSMATASVLEKTPPGMRFSPDVMAHLQDIKTKEEATFLDKEGTVTVEELGEKGQQGQSDQ</sequence>
<dbReference type="Pfam" id="PF04784">
    <property type="entry name" value="DUF547"/>
    <property type="match status" value="1"/>
</dbReference>
<accession>A0A5N0TA18</accession>
<feature type="region of interest" description="Disordered" evidence="1">
    <location>
        <begin position="392"/>
        <end position="412"/>
    </location>
</feature>
<dbReference type="RefSeq" id="WP_150865004.1">
    <property type="nucleotide sequence ID" value="NZ_VYXP01000009.1"/>
</dbReference>
<dbReference type="EMBL" id="VYXP01000009">
    <property type="protein sequence ID" value="KAA9130169.1"/>
    <property type="molecule type" value="Genomic_DNA"/>
</dbReference>
<feature type="chain" id="PRO_5024323768" evidence="2">
    <location>
        <begin position="23"/>
        <end position="412"/>
    </location>
</feature>
<evidence type="ECO:0000313" key="4">
    <source>
        <dbReference type="EMBL" id="KAA9130169.1"/>
    </source>
</evidence>
<feature type="domain" description="DUF547" evidence="3">
    <location>
        <begin position="127"/>
        <end position="236"/>
    </location>
</feature>
<evidence type="ECO:0000313" key="5">
    <source>
        <dbReference type="Proteomes" id="UP000325372"/>
    </source>
</evidence>
<evidence type="ECO:0000256" key="2">
    <source>
        <dbReference type="SAM" id="SignalP"/>
    </source>
</evidence>
<keyword evidence="5" id="KW-1185">Reference proteome</keyword>
<dbReference type="Proteomes" id="UP000325372">
    <property type="component" value="Unassembled WGS sequence"/>
</dbReference>